<feature type="transmembrane region" description="Helical" evidence="1">
    <location>
        <begin position="51"/>
        <end position="75"/>
    </location>
</feature>
<protein>
    <recommendedName>
        <fullName evidence="2">DUF2231 domain-containing protein</fullName>
    </recommendedName>
</protein>
<evidence type="ECO:0000256" key="1">
    <source>
        <dbReference type="SAM" id="Phobius"/>
    </source>
</evidence>
<name>A0ABR3PAP5_9PEZI</name>
<dbReference type="InterPro" id="IPR019251">
    <property type="entry name" value="DUF2231_TM"/>
</dbReference>
<dbReference type="GeneID" id="95980339"/>
<organism evidence="3 4">
    <name type="scientific">Neodothiora populina</name>
    <dbReference type="NCBI Taxonomy" id="2781224"/>
    <lineage>
        <taxon>Eukaryota</taxon>
        <taxon>Fungi</taxon>
        <taxon>Dikarya</taxon>
        <taxon>Ascomycota</taxon>
        <taxon>Pezizomycotina</taxon>
        <taxon>Dothideomycetes</taxon>
        <taxon>Dothideomycetidae</taxon>
        <taxon>Dothideales</taxon>
        <taxon>Dothioraceae</taxon>
        <taxon>Neodothiora</taxon>
    </lineage>
</organism>
<dbReference type="Pfam" id="PF09990">
    <property type="entry name" value="DUF2231"/>
    <property type="match status" value="1"/>
</dbReference>
<reference evidence="3 4" key="1">
    <citation type="submission" date="2024-07" db="EMBL/GenBank/DDBJ databases">
        <title>Draft sequence of the Neodothiora populina.</title>
        <authorList>
            <person name="Drown D.D."/>
            <person name="Schuette U.S."/>
            <person name="Buechlein A.B."/>
            <person name="Rusch D.R."/>
            <person name="Winton L.W."/>
            <person name="Adams G.A."/>
        </authorList>
    </citation>
    <scope>NUCLEOTIDE SEQUENCE [LARGE SCALE GENOMIC DNA]</scope>
    <source>
        <strain evidence="3 4">CPC 39397</strain>
    </source>
</reference>
<comment type="caution">
    <text evidence="3">The sequence shown here is derived from an EMBL/GenBank/DDBJ whole genome shotgun (WGS) entry which is preliminary data.</text>
</comment>
<evidence type="ECO:0000313" key="4">
    <source>
        <dbReference type="Proteomes" id="UP001562354"/>
    </source>
</evidence>
<dbReference type="RefSeq" id="XP_069199498.1">
    <property type="nucleotide sequence ID" value="XM_069346629.1"/>
</dbReference>
<feature type="transmembrane region" description="Helical" evidence="1">
    <location>
        <begin position="140"/>
        <end position="164"/>
    </location>
</feature>
<feature type="transmembrane region" description="Helical" evidence="1">
    <location>
        <begin position="9"/>
        <end position="31"/>
    </location>
</feature>
<dbReference type="EMBL" id="JBFMKM010000010">
    <property type="protein sequence ID" value="KAL1303223.1"/>
    <property type="molecule type" value="Genomic_DNA"/>
</dbReference>
<feature type="transmembrane region" description="Helical" evidence="1">
    <location>
        <begin position="96"/>
        <end position="115"/>
    </location>
</feature>
<accession>A0ABR3PAP5</accession>
<evidence type="ECO:0000259" key="2">
    <source>
        <dbReference type="Pfam" id="PF09990"/>
    </source>
</evidence>
<dbReference type="Proteomes" id="UP001562354">
    <property type="component" value="Unassembled WGS sequence"/>
</dbReference>
<feature type="domain" description="DUF2231" evidence="2">
    <location>
        <begin position="4"/>
        <end position="170"/>
    </location>
</feature>
<keyword evidence="4" id="KW-1185">Reference proteome</keyword>
<keyword evidence="1" id="KW-0472">Membrane</keyword>
<sequence length="181" mass="19240">MSDHPVHPALVHFPITFLTTAYGLDALIHGWSYLPDMITSYLPGQTELSRISYYALSLGVLTAIPTVTSGISQGLPLLSKGIKSPDGTIKPKVKTLLAHAAISDVIVVASAWLWWNKRQAGAAQLLLEGKNPASYESTTYMMIAGLITLAGTLFTASLGGSLTYDYGMGFVPASQAAKKKA</sequence>
<gene>
    <name evidence="3" type="ORF">AAFC00_006640</name>
</gene>
<proteinExistence type="predicted"/>
<keyword evidence="1" id="KW-0812">Transmembrane</keyword>
<keyword evidence="1" id="KW-1133">Transmembrane helix</keyword>
<evidence type="ECO:0000313" key="3">
    <source>
        <dbReference type="EMBL" id="KAL1303223.1"/>
    </source>
</evidence>